<dbReference type="PANTHER" id="PTHR43252">
    <property type="entry name" value="TRANSCRIPTIONAL REGULATOR YQJI"/>
    <property type="match status" value="1"/>
</dbReference>
<proteinExistence type="predicted"/>
<dbReference type="SUPFAM" id="SSF46785">
    <property type="entry name" value="Winged helix' DNA-binding domain"/>
    <property type="match status" value="1"/>
</dbReference>
<dbReference type="AlphaFoldDB" id="A0AAE3T0A9"/>
<evidence type="ECO:0000256" key="1">
    <source>
        <dbReference type="SAM" id="MobiDB-lite"/>
    </source>
</evidence>
<dbReference type="InterPro" id="IPR036390">
    <property type="entry name" value="WH_DNA-bd_sf"/>
</dbReference>
<dbReference type="InterPro" id="IPR036388">
    <property type="entry name" value="WH-like_DNA-bd_sf"/>
</dbReference>
<name>A0AAE3T0A9_9BURK</name>
<organism evidence="3 4">
    <name type="scientific">Xenophilus arseniciresistens</name>
    <dbReference type="NCBI Taxonomy" id="1283306"/>
    <lineage>
        <taxon>Bacteria</taxon>
        <taxon>Pseudomonadati</taxon>
        <taxon>Pseudomonadota</taxon>
        <taxon>Betaproteobacteria</taxon>
        <taxon>Burkholderiales</taxon>
        <taxon>Comamonadaceae</taxon>
        <taxon>Xenophilus</taxon>
    </lineage>
</organism>
<reference evidence="3" key="1">
    <citation type="submission" date="2023-01" db="EMBL/GenBank/DDBJ databases">
        <title>Xenophilus mangrovi sp. nov., isolated from soil of Mangrove nature reserve.</title>
        <authorList>
            <person name="Xu S."/>
            <person name="Liu Z."/>
            <person name="Xu Y."/>
        </authorList>
    </citation>
    <scope>NUCLEOTIDE SEQUENCE</scope>
    <source>
        <strain evidence="3">YW8</strain>
    </source>
</reference>
<evidence type="ECO:0000313" key="3">
    <source>
        <dbReference type="EMBL" id="MDA7417410.1"/>
    </source>
</evidence>
<dbReference type="Proteomes" id="UP001212602">
    <property type="component" value="Unassembled WGS sequence"/>
</dbReference>
<accession>A0AAE3T0A9</accession>
<feature type="region of interest" description="Disordered" evidence="1">
    <location>
        <begin position="1"/>
        <end position="20"/>
    </location>
</feature>
<dbReference type="Gene3D" id="1.10.10.10">
    <property type="entry name" value="Winged helix-like DNA-binding domain superfamily/Winged helix DNA-binding domain"/>
    <property type="match status" value="1"/>
</dbReference>
<keyword evidence="4" id="KW-1185">Reference proteome</keyword>
<feature type="domain" description="Transcription regulator PadR N-terminal" evidence="2">
    <location>
        <begin position="34"/>
        <end position="104"/>
    </location>
</feature>
<dbReference type="RefSeq" id="WP_271428640.1">
    <property type="nucleotide sequence ID" value="NZ_JAQIPB010000006.1"/>
</dbReference>
<evidence type="ECO:0000259" key="2">
    <source>
        <dbReference type="Pfam" id="PF03551"/>
    </source>
</evidence>
<dbReference type="Pfam" id="PF03551">
    <property type="entry name" value="PadR"/>
    <property type="match status" value="1"/>
</dbReference>
<evidence type="ECO:0000313" key="4">
    <source>
        <dbReference type="Proteomes" id="UP001212602"/>
    </source>
</evidence>
<dbReference type="PANTHER" id="PTHR43252:SF7">
    <property type="entry name" value="TRANSCRIPTIONAL REGULATOR YQJI"/>
    <property type="match status" value="1"/>
</dbReference>
<dbReference type="EMBL" id="JAQIPB010000006">
    <property type="protein sequence ID" value="MDA7417410.1"/>
    <property type="molecule type" value="Genomic_DNA"/>
</dbReference>
<gene>
    <name evidence="3" type="ORF">PGB34_13655</name>
</gene>
<protein>
    <submittedName>
        <fullName evidence="3">PadR family transcriptional regulator</fullName>
    </submittedName>
</protein>
<dbReference type="InterPro" id="IPR005149">
    <property type="entry name" value="Tscrpt_reg_PadR_N"/>
</dbReference>
<sequence length="176" mass="18939">MTSTSSPTQAAAGTGGRHGGGHRIFGRGGLKLVLLQLIADLPRHGYELIKAIEERLGGRYSPSPGVVYPTLTWLEETGLVTVDAPDHGGRKRYSVTAAGLDFLAEQRQTTDELMARMHAGVDGAGLRAGRPPQVARAIENLKLAMRMRLAREPLSDEQAHAFAAVLDQAAQHIERI</sequence>
<comment type="caution">
    <text evidence="3">The sequence shown here is derived from an EMBL/GenBank/DDBJ whole genome shotgun (WGS) entry which is preliminary data.</text>
</comment>